<evidence type="ECO:0000313" key="1">
    <source>
        <dbReference type="EMBL" id="MFC7000039.1"/>
    </source>
</evidence>
<comment type="caution">
    <text evidence="1">The sequence shown here is derived from an EMBL/GenBank/DDBJ whole genome shotgun (WGS) entry which is preliminary data.</text>
</comment>
<evidence type="ECO:0000313" key="2">
    <source>
        <dbReference type="Proteomes" id="UP001596405"/>
    </source>
</evidence>
<accession>A0ABW2DQE1</accession>
<dbReference type="RefSeq" id="WP_066626082.1">
    <property type="nucleotide sequence ID" value="NZ_JBHSYQ010000016.1"/>
</dbReference>
<dbReference type="Proteomes" id="UP001596405">
    <property type="component" value="Unassembled WGS sequence"/>
</dbReference>
<dbReference type="EMBL" id="JBHSYQ010000016">
    <property type="protein sequence ID" value="MFC7000039.1"/>
    <property type="molecule type" value="Genomic_DNA"/>
</dbReference>
<organism evidence="1 2">
    <name type="scientific">Rufibacter roseus</name>
    <dbReference type="NCBI Taxonomy" id="1567108"/>
    <lineage>
        <taxon>Bacteria</taxon>
        <taxon>Pseudomonadati</taxon>
        <taxon>Bacteroidota</taxon>
        <taxon>Cytophagia</taxon>
        <taxon>Cytophagales</taxon>
        <taxon>Hymenobacteraceae</taxon>
        <taxon>Rufibacter</taxon>
    </lineage>
</organism>
<sequence>MKELLDKYAKDRFGNLETPETAEEKQQLAREVFGKNLVDVLDGWLEVAFDLVDNPEPEEPFPRENESFRGDKAFRETFRKLDSQTKEKIKELITDTATGILFSTLVSFDQFDYGQLKLSLSPKTIDNLDEEWIITDEKLDLHDELNEWVENYSKKVKNNAT</sequence>
<protein>
    <submittedName>
        <fullName evidence="1">Uncharacterized protein</fullName>
    </submittedName>
</protein>
<keyword evidence="2" id="KW-1185">Reference proteome</keyword>
<name>A0ABW2DQE1_9BACT</name>
<proteinExistence type="predicted"/>
<gene>
    <name evidence="1" type="ORF">ACFQHR_20560</name>
</gene>
<reference evidence="2" key="1">
    <citation type="journal article" date="2019" name="Int. J. Syst. Evol. Microbiol.">
        <title>The Global Catalogue of Microorganisms (GCM) 10K type strain sequencing project: providing services to taxonomists for standard genome sequencing and annotation.</title>
        <authorList>
            <consortium name="The Broad Institute Genomics Platform"/>
            <consortium name="The Broad Institute Genome Sequencing Center for Infectious Disease"/>
            <person name="Wu L."/>
            <person name="Ma J."/>
        </authorList>
    </citation>
    <scope>NUCLEOTIDE SEQUENCE [LARGE SCALE GENOMIC DNA]</scope>
    <source>
        <strain evidence="2">CGMCC 4.7393</strain>
    </source>
</reference>